<accession>A0AA35XGG6</accession>
<dbReference type="PANTHER" id="PTHR34068:SF2">
    <property type="entry name" value="UPF0145 PROTEIN SCO3412"/>
    <property type="match status" value="1"/>
</dbReference>
<dbReference type="Proteomes" id="UP001174909">
    <property type="component" value="Unassembled WGS sequence"/>
</dbReference>
<protein>
    <submittedName>
        <fullName evidence="2">UPF0145 protein PBPRB0184</fullName>
    </submittedName>
</protein>
<evidence type="ECO:0000256" key="1">
    <source>
        <dbReference type="ARBA" id="ARBA00010751"/>
    </source>
</evidence>
<dbReference type="SUPFAM" id="SSF117782">
    <property type="entry name" value="YbjQ-like"/>
    <property type="match status" value="1"/>
</dbReference>
<organism evidence="2 3">
    <name type="scientific">Geodia barretti</name>
    <name type="common">Barrett's horny sponge</name>
    <dbReference type="NCBI Taxonomy" id="519541"/>
    <lineage>
        <taxon>Eukaryota</taxon>
        <taxon>Metazoa</taxon>
        <taxon>Porifera</taxon>
        <taxon>Demospongiae</taxon>
        <taxon>Heteroscleromorpha</taxon>
        <taxon>Tetractinellida</taxon>
        <taxon>Astrophorina</taxon>
        <taxon>Geodiidae</taxon>
        <taxon>Geodia</taxon>
    </lineage>
</organism>
<reference evidence="2" key="1">
    <citation type="submission" date="2023-03" db="EMBL/GenBank/DDBJ databases">
        <authorList>
            <person name="Steffen K."/>
            <person name="Cardenas P."/>
        </authorList>
    </citation>
    <scope>NUCLEOTIDE SEQUENCE</scope>
</reference>
<evidence type="ECO:0000313" key="3">
    <source>
        <dbReference type="Proteomes" id="UP001174909"/>
    </source>
</evidence>
<comment type="caution">
    <text evidence="2">The sequence shown here is derived from an EMBL/GenBank/DDBJ whole genome shotgun (WGS) entry which is preliminary data.</text>
</comment>
<gene>
    <name evidence="2" type="ORF">GBAR_LOCUS30817</name>
</gene>
<evidence type="ECO:0000313" key="2">
    <source>
        <dbReference type="EMBL" id="CAI8056559.1"/>
    </source>
</evidence>
<sequence>MGVVTGDIVQARNIGRDIQAGLRSVVGGKVGVYSEMLAEARAEATRLMIDEAGGLNADAVVNVRYTTSAISQGMSAGQSRLITQHTRLV</sequence>
<name>A0AA35XGG6_GEOBA</name>
<dbReference type="AlphaFoldDB" id="A0AA35XGG6"/>
<dbReference type="PANTHER" id="PTHR34068">
    <property type="entry name" value="UPF0145 PROTEIN YBJQ"/>
    <property type="match status" value="1"/>
</dbReference>
<dbReference type="InterPro" id="IPR035439">
    <property type="entry name" value="UPF0145_dom_sf"/>
</dbReference>
<proteinExistence type="inferred from homology"/>
<dbReference type="Gene3D" id="3.30.110.70">
    <property type="entry name" value="Hypothetical protein apc22750. Chain B"/>
    <property type="match status" value="1"/>
</dbReference>
<dbReference type="Pfam" id="PF01906">
    <property type="entry name" value="YbjQ_1"/>
    <property type="match status" value="1"/>
</dbReference>
<dbReference type="EMBL" id="CASHTH010004371">
    <property type="protein sequence ID" value="CAI8056559.1"/>
    <property type="molecule type" value="Genomic_DNA"/>
</dbReference>
<dbReference type="InterPro" id="IPR002765">
    <property type="entry name" value="UPF0145_YbjQ-like"/>
</dbReference>
<comment type="similarity">
    <text evidence="1">Belongs to the UPF0145 family.</text>
</comment>
<keyword evidence="3" id="KW-1185">Reference proteome</keyword>